<dbReference type="Proteomes" id="UP000770661">
    <property type="component" value="Unassembled WGS sequence"/>
</dbReference>
<accession>A0A8J4Y8F5</accession>
<reference evidence="2" key="1">
    <citation type="submission" date="2020-07" db="EMBL/GenBank/DDBJ databases">
        <title>The High-quality genome of the commercially important snow crab, Chionoecetes opilio.</title>
        <authorList>
            <person name="Jeong J.-H."/>
            <person name="Ryu S."/>
        </authorList>
    </citation>
    <scope>NUCLEOTIDE SEQUENCE</scope>
    <source>
        <strain evidence="2">MADBK_172401_WGS</strain>
        <tissue evidence="2">Digestive gland</tissue>
    </source>
</reference>
<keyword evidence="3" id="KW-1185">Reference proteome</keyword>
<gene>
    <name evidence="2" type="ORF">GWK47_007371</name>
</gene>
<evidence type="ECO:0000313" key="2">
    <source>
        <dbReference type="EMBL" id="KAG0719151.1"/>
    </source>
</evidence>
<comment type="caution">
    <text evidence="2">The sequence shown here is derived from an EMBL/GenBank/DDBJ whole genome shotgun (WGS) entry which is preliminary data.</text>
</comment>
<feature type="region of interest" description="Disordered" evidence="1">
    <location>
        <begin position="1"/>
        <end position="44"/>
    </location>
</feature>
<evidence type="ECO:0000313" key="3">
    <source>
        <dbReference type="Proteomes" id="UP000770661"/>
    </source>
</evidence>
<feature type="compositionally biased region" description="Acidic residues" evidence="1">
    <location>
        <begin position="26"/>
        <end position="41"/>
    </location>
</feature>
<dbReference type="AlphaFoldDB" id="A0A8J4Y8F5"/>
<name>A0A8J4Y8F5_CHIOP</name>
<dbReference type="OrthoDB" id="7581030at2759"/>
<dbReference type="EMBL" id="JACEEZ010014992">
    <property type="protein sequence ID" value="KAG0719151.1"/>
    <property type="molecule type" value="Genomic_DNA"/>
</dbReference>
<protein>
    <submittedName>
        <fullName evidence="2">Uncharacterized protein</fullName>
    </submittedName>
</protein>
<evidence type="ECO:0000256" key="1">
    <source>
        <dbReference type="SAM" id="MobiDB-lite"/>
    </source>
</evidence>
<organism evidence="2 3">
    <name type="scientific">Chionoecetes opilio</name>
    <name type="common">Atlantic snow crab</name>
    <name type="synonym">Cancer opilio</name>
    <dbReference type="NCBI Taxonomy" id="41210"/>
    <lineage>
        <taxon>Eukaryota</taxon>
        <taxon>Metazoa</taxon>
        <taxon>Ecdysozoa</taxon>
        <taxon>Arthropoda</taxon>
        <taxon>Crustacea</taxon>
        <taxon>Multicrustacea</taxon>
        <taxon>Malacostraca</taxon>
        <taxon>Eumalacostraca</taxon>
        <taxon>Eucarida</taxon>
        <taxon>Decapoda</taxon>
        <taxon>Pleocyemata</taxon>
        <taxon>Brachyura</taxon>
        <taxon>Eubrachyura</taxon>
        <taxon>Majoidea</taxon>
        <taxon>Majidae</taxon>
        <taxon>Chionoecetes</taxon>
    </lineage>
</organism>
<proteinExistence type="predicted"/>
<sequence>MTEEDVAELFDSHGAEPSVEEIIQMNEDDQAGDDADEDDDTETRPVFTIMKLRNLLREADNLTELFTDQDPIQERSIKFKRVVDKGPFNTLQGNFKEQGGLCLPKAHHSFLQTISSQHTSQEAFYTCYTSCYYTSQAAWYSCYTR</sequence>